<dbReference type="SMART" id="SM00327">
    <property type="entry name" value="VWA"/>
    <property type="match status" value="1"/>
</dbReference>
<dbReference type="AlphaFoldDB" id="A0A7V3E730"/>
<gene>
    <name evidence="2" type="ORF">ENS31_04985</name>
</gene>
<dbReference type="InterPro" id="IPR002035">
    <property type="entry name" value="VWF_A"/>
</dbReference>
<dbReference type="SUPFAM" id="SSF53300">
    <property type="entry name" value="vWA-like"/>
    <property type="match status" value="1"/>
</dbReference>
<dbReference type="PANTHER" id="PTHR33608:SF6">
    <property type="entry name" value="BLL2464 PROTEIN"/>
    <property type="match status" value="1"/>
</dbReference>
<dbReference type="InterPro" id="IPR036465">
    <property type="entry name" value="vWFA_dom_sf"/>
</dbReference>
<name>A0A7V3E730_9BACT</name>
<dbReference type="Gene3D" id="3.40.50.410">
    <property type="entry name" value="von Willebrand factor, type A domain"/>
    <property type="match status" value="1"/>
</dbReference>
<dbReference type="EMBL" id="DSUJ01000008">
    <property type="protein sequence ID" value="HFI90873.1"/>
    <property type="molecule type" value="Genomic_DNA"/>
</dbReference>
<comment type="caution">
    <text evidence="2">The sequence shown here is derived from an EMBL/GenBank/DDBJ whole genome shotgun (WGS) entry which is preliminary data.</text>
</comment>
<evidence type="ECO:0000313" key="2">
    <source>
        <dbReference type="EMBL" id="HFI90873.1"/>
    </source>
</evidence>
<dbReference type="InterPro" id="IPR002881">
    <property type="entry name" value="DUF58"/>
</dbReference>
<dbReference type="PANTHER" id="PTHR33608">
    <property type="entry name" value="BLL2464 PROTEIN"/>
    <property type="match status" value="1"/>
</dbReference>
<proteinExistence type="predicted"/>
<organism evidence="2">
    <name type="scientific">Ignavibacterium album</name>
    <dbReference type="NCBI Taxonomy" id="591197"/>
    <lineage>
        <taxon>Bacteria</taxon>
        <taxon>Pseudomonadati</taxon>
        <taxon>Ignavibacteriota</taxon>
        <taxon>Ignavibacteria</taxon>
        <taxon>Ignavibacteriales</taxon>
        <taxon>Ignavibacteriaceae</taxon>
        <taxon>Ignavibacterium</taxon>
    </lineage>
</organism>
<protein>
    <submittedName>
        <fullName evidence="2">DUF58 domain-containing protein</fullName>
    </submittedName>
</protein>
<reference evidence="2" key="1">
    <citation type="journal article" date="2020" name="mSystems">
        <title>Genome- and Community-Level Interaction Insights into Carbon Utilization and Element Cycling Functions of Hydrothermarchaeota in Hydrothermal Sediment.</title>
        <authorList>
            <person name="Zhou Z."/>
            <person name="Liu Y."/>
            <person name="Xu W."/>
            <person name="Pan J."/>
            <person name="Luo Z.H."/>
            <person name="Li M."/>
        </authorList>
    </citation>
    <scope>NUCLEOTIDE SEQUENCE [LARGE SCALE GENOMIC DNA]</scope>
    <source>
        <strain evidence="2">SpSt-479</strain>
    </source>
</reference>
<sequence>MIDKELLKQVREIEIRTKGLVNQVFSGEYHSVFKGRGMEFSEVREYQFGDDIRNIDWNVTARFGHPYVKIFEEERELTVIMMVDLSGSLAFGSKEKTKQRIAAEVSAILSFSALKNNDKVGLLLFTDKIEKFVPPRKGRKHVLRIVREVLSFKPEGNKTDLRAALEYLNKAVKKRSIVFLLSDFIDDGFEKILRVVSKKHDLIGIVLEDRREKEIPQLGLIKVIDSETETEKWIDTSSMHFRNEFVVRSKQLSEKRKYIFRSNKIDSVNIQTGENYIKPLVQFFKLRERRW</sequence>
<accession>A0A7V3E730</accession>
<evidence type="ECO:0000259" key="1">
    <source>
        <dbReference type="SMART" id="SM00327"/>
    </source>
</evidence>
<dbReference type="Pfam" id="PF01882">
    <property type="entry name" value="DUF58"/>
    <property type="match status" value="1"/>
</dbReference>
<feature type="domain" description="VWFA" evidence="1">
    <location>
        <begin position="76"/>
        <end position="238"/>
    </location>
</feature>